<dbReference type="GO" id="GO:0016705">
    <property type="term" value="F:oxidoreductase activity, acting on paired donors, with incorporation or reduction of molecular oxygen"/>
    <property type="evidence" value="ECO:0007669"/>
    <property type="project" value="InterPro"/>
</dbReference>
<dbReference type="PRINTS" id="PR00463">
    <property type="entry name" value="EP450I"/>
</dbReference>
<organism evidence="8 9">
    <name type="scientific">Helicocarpus griseus UAMH5409</name>
    <dbReference type="NCBI Taxonomy" id="1447875"/>
    <lineage>
        <taxon>Eukaryota</taxon>
        <taxon>Fungi</taxon>
        <taxon>Dikarya</taxon>
        <taxon>Ascomycota</taxon>
        <taxon>Pezizomycotina</taxon>
        <taxon>Eurotiomycetes</taxon>
        <taxon>Eurotiomycetidae</taxon>
        <taxon>Onygenales</taxon>
        <taxon>Ajellomycetaceae</taxon>
        <taxon>Helicocarpus</taxon>
    </lineage>
</organism>
<dbReference type="GO" id="GO:0020037">
    <property type="term" value="F:heme binding"/>
    <property type="evidence" value="ECO:0007669"/>
    <property type="project" value="InterPro"/>
</dbReference>
<dbReference type="PANTHER" id="PTHR24305">
    <property type="entry name" value="CYTOCHROME P450"/>
    <property type="match status" value="1"/>
</dbReference>
<dbReference type="STRING" id="1447875.A0A2B7YAZ0"/>
<reference evidence="8 9" key="1">
    <citation type="submission" date="2017-10" db="EMBL/GenBank/DDBJ databases">
        <title>Comparative genomics in systemic dimorphic fungi from Ajellomycetaceae.</title>
        <authorList>
            <person name="Munoz J.F."/>
            <person name="Mcewen J.G."/>
            <person name="Clay O.K."/>
            <person name="Cuomo C.A."/>
        </authorList>
    </citation>
    <scope>NUCLEOTIDE SEQUENCE [LARGE SCALE GENOMIC DNA]</scope>
    <source>
        <strain evidence="8 9">UAMH5409</strain>
    </source>
</reference>
<keyword evidence="9" id="KW-1185">Reference proteome</keyword>
<dbReference type="GO" id="GO:0004497">
    <property type="term" value="F:monooxygenase activity"/>
    <property type="evidence" value="ECO:0007669"/>
    <property type="project" value="UniProtKB-KW"/>
</dbReference>
<accession>A0A2B7YAZ0</accession>
<evidence type="ECO:0000256" key="3">
    <source>
        <dbReference type="ARBA" id="ARBA00023002"/>
    </source>
</evidence>
<evidence type="ECO:0000256" key="6">
    <source>
        <dbReference type="RuleBase" id="RU000461"/>
    </source>
</evidence>
<dbReference type="Pfam" id="PF00067">
    <property type="entry name" value="p450"/>
    <property type="match status" value="1"/>
</dbReference>
<gene>
    <name evidence="8" type="ORF">AJ79_00908</name>
</gene>
<keyword evidence="7" id="KW-1133">Transmembrane helix</keyword>
<evidence type="ECO:0000256" key="7">
    <source>
        <dbReference type="SAM" id="Phobius"/>
    </source>
</evidence>
<dbReference type="SUPFAM" id="SSF48264">
    <property type="entry name" value="Cytochrome P450"/>
    <property type="match status" value="1"/>
</dbReference>
<comment type="similarity">
    <text evidence="6">Belongs to the cytochrome P450 family.</text>
</comment>
<dbReference type="InterPro" id="IPR002401">
    <property type="entry name" value="Cyt_P450_E_grp-I"/>
</dbReference>
<name>A0A2B7YAZ0_9EURO</name>
<dbReference type="GO" id="GO:0005506">
    <property type="term" value="F:iron ion binding"/>
    <property type="evidence" value="ECO:0007669"/>
    <property type="project" value="InterPro"/>
</dbReference>
<keyword evidence="2 5" id="KW-0479">Metal-binding</keyword>
<keyword evidence="7" id="KW-0472">Membrane</keyword>
<dbReference type="Gene3D" id="1.10.630.10">
    <property type="entry name" value="Cytochrome P450"/>
    <property type="match status" value="1"/>
</dbReference>
<evidence type="ECO:0000256" key="1">
    <source>
        <dbReference type="ARBA" id="ARBA00001971"/>
    </source>
</evidence>
<sequence>MAIFLEPTYYSDSSTIWLLTSTLVIATIIFYTAAVAIYRIYLHPLSHIPGPRLAAATHLYIFYHNWYRSGKLYLQTEKLHAKYGPVVRISPTELHLSDPTNYDKIFHIGTRYTKPAAFYAAFSSGPNTLFGTPSNEIHRTKRAAIAPFLARKSVLESESLIQSKVKWLENRIRYRLRSSGKINLHYAFRALSVDVATEYVFGGDGEGCWDLLKREDFGKSLFLLERRMMPIGWVFQQFPVVRAVVMGVPGWVLGWVSGPLEGLMMFREVASEEVAMQDGDNDGGKQQLKTRQTMFHQLLRPGGAIKGYDVPTVENLENEAYDLVGAASGTTGNALTITAYHVVANPEIYRTLKAELESAFPNPNSEMIYTKLEKLPYLTAVIKEGLRLSYGVIGRLPRVVPESGAEFNDYKVPAGALVGMSSWMMHRNEELFPEPDKFDPSRWLDGTTSNKSLDRYFVPFSKGPRQCLGMSLAYCELYIMLGRLFLHFDDLTIEKKSLEDLAYDDFFNIYHRPGKDMFCFQSRGMELVTSDG</sequence>
<dbReference type="PANTHER" id="PTHR24305:SF152">
    <property type="entry name" value="P450, PUTATIVE (EUROFUNG)-RELATED"/>
    <property type="match status" value="1"/>
</dbReference>
<dbReference type="OrthoDB" id="3945418at2759"/>
<feature type="transmembrane region" description="Helical" evidence="7">
    <location>
        <begin position="16"/>
        <end position="42"/>
    </location>
</feature>
<evidence type="ECO:0000256" key="4">
    <source>
        <dbReference type="ARBA" id="ARBA00023004"/>
    </source>
</evidence>
<proteinExistence type="inferred from homology"/>
<comment type="cofactor">
    <cofactor evidence="1 5">
        <name>heme</name>
        <dbReference type="ChEBI" id="CHEBI:30413"/>
    </cofactor>
</comment>
<evidence type="ECO:0000313" key="9">
    <source>
        <dbReference type="Proteomes" id="UP000223968"/>
    </source>
</evidence>
<keyword evidence="3 6" id="KW-0560">Oxidoreductase</keyword>
<dbReference type="InterPro" id="IPR050121">
    <property type="entry name" value="Cytochrome_P450_monoxygenase"/>
</dbReference>
<dbReference type="CDD" id="cd11062">
    <property type="entry name" value="CYP58-like"/>
    <property type="match status" value="1"/>
</dbReference>
<protein>
    <recommendedName>
        <fullName evidence="10">Benzoate 4-monooxygenase cytochrome P450</fullName>
    </recommendedName>
</protein>
<dbReference type="EMBL" id="PDNB01000008">
    <property type="protein sequence ID" value="PGH17767.1"/>
    <property type="molecule type" value="Genomic_DNA"/>
</dbReference>
<evidence type="ECO:0000256" key="2">
    <source>
        <dbReference type="ARBA" id="ARBA00022723"/>
    </source>
</evidence>
<keyword evidence="6" id="KW-0503">Monooxygenase</keyword>
<evidence type="ECO:0000313" key="8">
    <source>
        <dbReference type="EMBL" id="PGH17767.1"/>
    </source>
</evidence>
<evidence type="ECO:0008006" key="10">
    <source>
        <dbReference type="Google" id="ProtNLM"/>
    </source>
</evidence>
<dbReference type="AlphaFoldDB" id="A0A2B7YAZ0"/>
<dbReference type="PRINTS" id="PR00385">
    <property type="entry name" value="P450"/>
</dbReference>
<keyword evidence="7" id="KW-0812">Transmembrane</keyword>
<feature type="binding site" description="axial binding residue" evidence="5">
    <location>
        <position position="467"/>
    </location>
    <ligand>
        <name>heme</name>
        <dbReference type="ChEBI" id="CHEBI:30413"/>
    </ligand>
    <ligandPart>
        <name>Fe</name>
        <dbReference type="ChEBI" id="CHEBI:18248"/>
    </ligandPart>
</feature>
<dbReference type="InterPro" id="IPR017972">
    <property type="entry name" value="Cyt_P450_CS"/>
</dbReference>
<dbReference type="PROSITE" id="PS00086">
    <property type="entry name" value="CYTOCHROME_P450"/>
    <property type="match status" value="1"/>
</dbReference>
<comment type="caution">
    <text evidence="8">The sequence shown here is derived from an EMBL/GenBank/DDBJ whole genome shotgun (WGS) entry which is preliminary data.</text>
</comment>
<dbReference type="InterPro" id="IPR001128">
    <property type="entry name" value="Cyt_P450"/>
</dbReference>
<evidence type="ECO:0000256" key="5">
    <source>
        <dbReference type="PIRSR" id="PIRSR602401-1"/>
    </source>
</evidence>
<dbReference type="InterPro" id="IPR036396">
    <property type="entry name" value="Cyt_P450_sf"/>
</dbReference>
<dbReference type="Proteomes" id="UP000223968">
    <property type="component" value="Unassembled WGS sequence"/>
</dbReference>
<keyword evidence="4 5" id="KW-0408">Iron</keyword>
<keyword evidence="5 6" id="KW-0349">Heme</keyword>